<gene>
    <name evidence="1" type="ORF">DY000_02060249</name>
</gene>
<comment type="caution">
    <text evidence="1">The sequence shown here is derived from an EMBL/GenBank/DDBJ whole genome shotgun (WGS) entry which is preliminary data.</text>
</comment>
<name>A0ABQ7B1D6_BRACR</name>
<evidence type="ECO:0000313" key="1">
    <source>
        <dbReference type="EMBL" id="KAF3520132.1"/>
    </source>
</evidence>
<protein>
    <submittedName>
        <fullName evidence="1">Uncharacterized protein</fullName>
    </submittedName>
</protein>
<organism evidence="1 2">
    <name type="scientific">Brassica cretica</name>
    <name type="common">Mustard</name>
    <dbReference type="NCBI Taxonomy" id="69181"/>
    <lineage>
        <taxon>Eukaryota</taxon>
        <taxon>Viridiplantae</taxon>
        <taxon>Streptophyta</taxon>
        <taxon>Embryophyta</taxon>
        <taxon>Tracheophyta</taxon>
        <taxon>Spermatophyta</taxon>
        <taxon>Magnoliopsida</taxon>
        <taxon>eudicotyledons</taxon>
        <taxon>Gunneridae</taxon>
        <taxon>Pentapetalae</taxon>
        <taxon>rosids</taxon>
        <taxon>malvids</taxon>
        <taxon>Brassicales</taxon>
        <taxon>Brassicaceae</taxon>
        <taxon>Brassiceae</taxon>
        <taxon>Brassica</taxon>
    </lineage>
</organism>
<evidence type="ECO:0000313" key="2">
    <source>
        <dbReference type="Proteomes" id="UP000266723"/>
    </source>
</evidence>
<accession>A0ABQ7B1D6</accession>
<sequence>MLHYAYDPQSHAVSTIACSQEVSNDEKEVLIDAARFSLGMGMTEFMGLKINPSLDTFTFVDCSIISSERIIKDLQVEISDAIFPVDFHVIGLLRSSSSYGQGREDMPNIGFGDEAGFVVAIDTDYFERVKKRASIELCLSSVDQCHPNLVVDGGVYT</sequence>
<dbReference type="EMBL" id="QGKV02001556">
    <property type="protein sequence ID" value="KAF3520132.1"/>
    <property type="molecule type" value="Genomic_DNA"/>
</dbReference>
<keyword evidence="2" id="KW-1185">Reference proteome</keyword>
<reference evidence="1 2" key="1">
    <citation type="journal article" date="2020" name="BMC Genomics">
        <title>Intraspecific diversification of the crop wild relative Brassica cretica Lam. using demographic model selection.</title>
        <authorList>
            <person name="Kioukis A."/>
            <person name="Michalopoulou V.A."/>
            <person name="Briers L."/>
            <person name="Pirintsos S."/>
            <person name="Studholme D.J."/>
            <person name="Pavlidis P."/>
            <person name="Sarris P.F."/>
        </authorList>
    </citation>
    <scope>NUCLEOTIDE SEQUENCE [LARGE SCALE GENOMIC DNA]</scope>
    <source>
        <strain evidence="2">cv. PFS-1207/04</strain>
    </source>
</reference>
<dbReference type="Proteomes" id="UP000266723">
    <property type="component" value="Unassembled WGS sequence"/>
</dbReference>
<proteinExistence type="predicted"/>